<evidence type="ECO:0000256" key="8">
    <source>
        <dbReference type="SAM" id="Phobius"/>
    </source>
</evidence>
<evidence type="ECO:0000256" key="4">
    <source>
        <dbReference type="ARBA" id="ARBA00022692"/>
    </source>
</evidence>
<dbReference type="Gene3D" id="3.30.70.100">
    <property type="match status" value="1"/>
</dbReference>
<evidence type="ECO:0000313" key="14">
    <source>
        <dbReference type="Proteomes" id="UP000240904"/>
    </source>
</evidence>
<keyword evidence="4 8" id="KW-0812">Transmembrane</keyword>
<comment type="caution">
    <text evidence="13">The sequence shown here is derived from an EMBL/GenBank/DDBJ whole genome shotgun (WGS) entry which is preliminary data.</text>
</comment>
<dbReference type="AlphaFoldDB" id="A0A2T3MZZ8"/>
<sequence>MIISCYLGLTYLRQSHINSYNFPANSFSENSFPAKFFIFLILVTAISFISPVHSAEEVRTQVLNLPLKSTDQARQLLDSAKQELTNLPEAPQASELELQSKITWQRRIALLEEYIAQADSLLLIEQKETDLADQVKQVNNQLMKIAALPPIQSSIEASQTDSAFLESQLNEARNRKNSLLARQAQQQQLEADMPALLQAAQRRYHEAEQREAMLFKTISKPQAEADRLLAEKQIENVQLNRLIARQTAQLHEQQLQWYRQSEPLLQLELELAELQINRLEQQLAFYQQSLQQQLTKQAQQAEQTLIKKEQSAKQAVNPDERFIATWEAHIARSQKNTRELQALLISLDKEVTEQEKGLNAEKNELLAIKNLISSSVTYGLADRIKLTLQQIRQRRTALVRTLRNDSFTTLHQYRERRFVLEENLLRLTDDFEQQRGDIASKFSESERQYFFATSQGLLSTYRNTLRDEKVALTEVINQGQKIQLVTEQRLENLNEFERFIRSTSFWIRDTQPLGWQTLATLPTEILKDASWLAKLASPEIRSRLVDTSKTPLHLLYTLVLFLVLPVGLYRTRLYIRGLSRRIDDRVLAEGKLLHLAALVVTTGLLSAALLPAYFYVVARLVDSAQLPAGIGSVGRQIFDHLALFFFFWFLSRSFFSRRSISEVQFDFPHSASNALYSALKWFLFGYLIWLLPWHILRQPPFENEALPRLFYTLFLITSAISVYRLTRPSSAFVQHALDTLNFDPISRNWKVFSGFLITLACSVILLDVAGYHYASLSITISLAGTLAVLALLPPLYRLFRGRVHAFIIRSEISAAEPPGDLASRPEMKSKFLKVLRLLFIALAVILLLNLWGIDDQTLRIFDDMRLYKVRITGAEPEFVTLGDFLRCILFLVVTVWILRVLPGLYNMWVFPHWNVDAGIKYAILTISRYSIFLVGFFFALAELHLDLGRLSWLMAAIGVGLGFGLQEIVSNFVSGIILLVERPVKPGDTVTIGNLSGTVSRINIRATTIVNFDRQEVMVPNRSLITNDVINWTRSDTVNRVVISIGVAYGSDVDRVSEVLMKIATDQPEILTTPAPTVIFMRHGESSLDLDLRVFVPSPDDIMPIRDRLNRLINKTFSIEGIEIPFPQRDLHIRSGGLGVFMKEN</sequence>
<dbReference type="InterPro" id="IPR049142">
    <property type="entry name" value="MS_channel_1st"/>
</dbReference>
<dbReference type="PANTHER" id="PTHR30347:SF1">
    <property type="entry name" value="MECHANOSENSITIVE CHANNEL MSCK"/>
    <property type="match status" value="1"/>
</dbReference>
<feature type="transmembrane region" description="Helical" evidence="8">
    <location>
        <begin position="747"/>
        <end position="766"/>
    </location>
</feature>
<dbReference type="OrthoDB" id="9799209at2"/>
<organism evidence="13 14">
    <name type="scientific">Photobacterium lipolyticum</name>
    <dbReference type="NCBI Taxonomy" id="266810"/>
    <lineage>
        <taxon>Bacteria</taxon>
        <taxon>Pseudomonadati</taxon>
        <taxon>Pseudomonadota</taxon>
        <taxon>Gammaproteobacteria</taxon>
        <taxon>Vibrionales</taxon>
        <taxon>Vibrionaceae</taxon>
        <taxon>Photobacterium</taxon>
    </lineage>
</organism>
<keyword evidence="14" id="KW-1185">Reference proteome</keyword>
<dbReference type="Proteomes" id="UP000240904">
    <property type="component" value="Unassembled WGS sequence"/>
</dbReference>
<name>A0A2T3MZZ8_9GAMM</name>
<dbReference type="Pfam" id="PF00924">
    <property type="entry name" value="MS_channel_2nd"/>
    <property type="match status" value="1"/>
</dbReference>
<feature type="domain" description="Mechanosensitive ion channel inner membrane" evidence="10">
    <location>
        <begin position="554"/>
        <end position="796"/>
    </location>
</feature>
<dbReference type="Gene3D" id="1.10.287.1260">
    <property type="match status" value="1"/>
</dbReference>
<dbReference type="SUPFAM" id="SSF50182">
    <property type="entry name" value="Sm-like ribonucleoproteins"/>
    <property type="match status" value="1"/>
</dbReference>
<feature type="transmembrane region" description="Helical" evidence="8">
    <location>
        <begin position="675"/>
        <end position="696"/>
    </location>
</feature>
<evidence type="ECO:0000259" key="10">
    <source>
        <dbReference type="Pfam" id="PF12794"/>
    </source>
</evidence>
<dbReference type="SUPFAM" id="SSF82861">
    <property type="entry name" value="Mechanosensitive channel protein MscS (YggB), transmembrane region"/>
    <property type="match status" value="1"/>
</dbReference>
<dbReference type="InterPro" id="IPR011066">
    <property type="entry name" value="MscS_channel_C_sf"/>
</dbReference>
<evidence type="ECO:0000259" key="11">
    <source>
        <dbReference type="Pfam" id="PF21082"/>
    </source>
</evidence>
<feature type="transmembrane region" description="Helical" evidence="8">
    <location>
        <begin position="772"/>
        <end position="792"/>
    </location>
</feature>
<feature type="coiled-coil region" evidence="7">
    <location>
        <begin position="229"/>
        <end position="311"/>
    </location>
</feature>
<evidence type="ECO:0000256" key="3">
    <source>
        <dbReference type="ARBA" id="ARBA00022475"/>
    </source>
</evidence>
<evidence type="ECO:0000313" key="13">
    <source>
        <dbReference type="EMBL" id="PSW05496.1"/>
    </source>
</evidence>
<feature type="transmembrane region" description="Helical" evidence="8">
    <location>
        <begin position="708"/>
        <end position="726"/>
    </location>
</feature>
<dbReference type="Pfam" id="PF21082">
    <property type="entry name" value="MS_channel_3rd"/>
    <property type="match status" value="1"/>
</dbReference>
<keyword evidence="7" id="KW-0175">Coiled coil</keyword>
<keyword evidence="3" id="KW-1003">Cell membrane</keyword>
<accession>A0A2T3MZZ8</accession>
<dbReference type="InterPro" id="IPR010920">
    <property type="entry name" value="LSM_dom_sf"/>
</dbReference>
<dbReference type="PANTHER" id="PTHR30347">
    <property type="entry name" value="POTASSIUM CHANNEL RELATED"/>
    <property type="match status" value="1"/>
</dbReference>
<evidence type="ECO:0000256" key="6">
    <source>
        <dbReference type="ARBA" id="ARBA00023136"/>
    </source>
</evidence>
<feature type="transmembrane region" description="Helical" evidence="8">
    <location>
        <begin position="637"/>
        <end position="655"/>
    </location>
</feature>
<protein>
    <submittedName>
        <fullName evidence="13">Uncharacterized protein</fullName>
    </submittedName>
</protein>
<dbReference type="InterPro" id="IPR025692">
    <property type="entry name" value="MscS_IM_dom1"/>
</dbReference>
<dbReference type="InterPro" id="IPR049278">
    <property type="entry name" value="MS_channel_C"/>
</dbReference>
<dbReference type="SUPFAM" id="SSF82689">
    <property type="entry name" value="Mechanosensitive channel protein MscS (YggB), C-terminal domain"/>
    <property type="match status" value="1"/>
</dbReference>
<comment type="similarity">
    <text evidence="2">Belongs to the MscS (TC 1.A.23) family.</text>
</comment>
<feature type="coiled-coil region" evidence="7">
    <location>
        <begin position="155"/>
        <end position="189"/>
    </location>
</feature>
<evidence type="ECO:0000256" key="2">
    <source>
        <dbReference type="ARBA" id="ARBA00008017"/>
    </source>
</evidence>
<reference evidence="13 14" key="1">
    <citation type="submission" date="2018-03" db="EMBL/GenBank/DDBJ databases">
        <title>Whole genome sequencing of Histamine producing bacteria.</title>
        <authorList>
            <person name="Butler K."/>
        </authorList>
    </citation>
    <scope>NUCLEOTIDE SEQUENCE [LARGE SCALE GENOMIC DNA]</scope>
    <source>
        <strain evidence="13 14">DSM 16190</strain>
    </source>
</reference>
<feature type="transmembrane region" description="Helical" evidence="8">
    <location>
        <begin position="888"/>
        <end position="909"/>
    </location>
</feature>
<feature type="transmembrane region" description="Helical" evidence="8">
    <location>
        <begin position="921"/>
        <end position="940"/>
    </location>
</feature>
<feature type="transmembrane region" description="Helical" evidence="8">
    <location>
        <begin position="592"/>
        <end position="617"/>
    </location>
</feature>
<evidence type="ECO:0000259" key="12">
    <source>
        <dbReference type="Pfam" id="PF21088"/>
    </source>
</evidence>
<feature type="domain" description="Mechanosensitive ion channel MscS" evidence="9">
    <location>
        <begin position="967"/>
        <end position="1034"/>
    </location>
</feature>
<dbReference type="InterPro" id="IPR011014">
    <property type="entry name" value="MscS_channel_TM-2"/>
</dbReference>
<keyword evidence="5 8" id="KW-1133">Transmembrane helix</keyword>
<dbReference type="InterPro" id="IPR052702">
    <property type="entry name" value="MscS-like_channel"/>
</dbReference>
<proteinExistence type="inferred from homology"/>
<dbReference type="InterPro" id="IPR006685">
    <property type="entry name" value="MscS_channel_2nd"/>
</dbReference>
<dbReference type="EMBL" id="PYMC01000005">
    <property type="protein sequence ID" value="PSW05496.1"/>
    <property type="molecule type" value="Genomic_DNA"/>
</dbReference>
<dbReference type="InterPro" id="IPR023408">
    <property type="entry name" value="MscS_beta-dom_sf"/>
</dbReference>
<feature type="transmembrane region" description="Helical" evidence="8">
    <location>
        <begin position="834"/>
        <end position="853"/>
    </location>
</feature>
<dbReference type="GO" id="GO:0005886">
    <property type="term" value="C:plasma membrane"/>
    <property type="evidence" value="ECO:0007669"/>
    <property type="project" value="UniProtKB-SubCell"/>
</dbReference>
<keyword evidence="6 8" id="KW-0472">Membrane</keyword>
<feature type="transmembrane region" description="Helical" evidence="8">
    <location>
        <begin position="952"/>
        <end position="980"/>
    </location>
</feature>
<feature type="transmembrane region" description="Helical" evidence="8">
    <location>
        <begin position="552"/>
        <end position="571"/>
    </location>
</feature>
<evidence type="ECO:0000259" key="9">
    <source>
        <dbReference type="Pfam" id="PF00924"/>
    </source>
</evidence>
<evidence type="ECO:0000256" key="1">
    <source>
        <dbReference type="ARBA" id="ARBA00004651"/>
    </source>
</evidence>
<dbReference type="InterPro" id="IPR006686">
    <property type="entry name" value="MscS_channel_CS"/>
</dbReference>
<dbReference type="Pfam" id="PF12794">
    <property type="entry name" value="MscS_TM"/>
    <property type="match status" value="1"/>
</dbReference>
<evidence type="ECO:0000256" key="7">
    <source>
        <dbReference type="SAM" id="Coils"/>
    </source>
</evidence>
<comment type="subcellular location">
    <subcellularLocation>
        <location evidence="1">Cell membrane</location>
        <topology evidence="1">Multi-pass membrane protein</topology>
    </subcellularLocation>
</comment>
<dbReference type="GO" id="GO:0008381">
    <property type="term" value="F:mechanosensitive monoatomic ion channel activity"/>
    <property type="evidence" value="ECO:0007669"/>
    <property type="project" value="UniProtKB-ARBA"/>
</dbReference>
<feature type="domain" description="Mechanosensitive ion channel transmembrane helices 2/3" evidence="12">
    <location>
        <begin position="925"/>
        <end position="966"/>
    </location>
</feature>
<dbReference type="Gene3D" id="2.30.30.60">
    <property type="match status" value="1"/>
</dbReference>
<feature type="domain" description="Mechanosensitive ion channel MscS C-terminal" evidence="11">
    <location>
        <begin position="1041"/>
        <end position="1124"/>
    </location>
</feature>
<gene>
    <name evidence="13" type="ORF">C9I89_09625</name>
</gene>
<dbReference type="Pfam" id="PF21088">
    <property type="entry name" value="MS_channel_1st"/>
    <property type="match status" value="1"/>
</dbReference>
<dbReference type="PROSITE" id="PS01246">
    <property type="entry name" value="UPF0003"/>
    <property type="match status" value="1"/>
</dbReference>
<evidence type="ECO:0000256" key="5">
    <source>
        <dbReference type="ARBA" id="ARBA00022989"/>
    </source>
</evidence>
<dbReference type="RefSeq" id="WP_107283137.1">
    <property type="nucleotide sequence ID" value="NZ_PYMC01000005.1"/>
</dbReference>